<gene>
    <name evidence="11" type="ORF">J3R30DRAFT_3586908</name>
</gene>
<dbReference type="Pfam" id="PF04722">
    <property type="entry name" value="Ssu72"/>
    <property type="match status" value="1"/>
</dbReference>
<keyword evidence="12" id="KW-1185">Reference proteome</keyword>
<comment type="subunit">
    <text evidence="9">Component of the cleavage and polyadenylation factor (CPF) complex.</text>
</comment>
<name>A0A9W9DF49_9AGAR</name>
<evidence type="ECO:0000256" key="10">
    <source>
        <dbReference type="SAM" id="MobiDB-lite"/>
    </source>
</evidence>
<comment type="subcellular location">
    <subcellularLocation>
        <location evidence="1 9">Nucleus</location>
    </subcellularLocation>
</comment>
<dbReference type="InterPro" id="IPR006811">
    <property type="entry name" value="RNA_pol_II_suA"/>
</dbReference>
<comment type="catalytic activity">
    <reaction evidence="8 9">
        <text>O-phospho-L-threonyl-[protein] + H2O = L-threonyl-[protein] + phosphate</text>
        <dbReference type="Rhea" id="RHEA:47004"/>
        <dbReference type="Rhea" id="RHEA-COMP:11060"/>
        <dbReference type="Rhea" id="RHEA-COMP:11605"/>
        <dbReference type="ChEBI" id="CHEBI:15377"/>
        <dbReference type="ChEBI" id="CHEBI:30013"/>
        <dbReference type="ChEBI" id="CHEBI:43474"/>
        <dbReference type="ChEBI" id="CHEBI:61977"/>
        <dbReference type="EC" id="3.1.3.16"/>
    </reaction>
</comment>
<dbReference type="EC" id="3.1.3.16" evidence="9"/>
<dbReference type="PANTHER" id="PTHR20383">
    <property type="entry name" value="RNA POLYMERASE II SUBUNIT A C-TERMINAL DOMAIN PHOSPHATASE"/>
    <property type="match status" value="1"/>
</dbReference>
<keyword evidence="5 9" id="KW-0904">Protein phosphatase</keyword>
<dbReference type="Gene3D" id="3.40.50.2300">
    <property type="match status" value="2"/>
</dbReference>
<evidence type="ECO:0000256" key="7">
    <source>
        <dbReference type="ARBA" id="ARBA00047761"/>
    </source>
</evidence>
<proteinExistence type="inferred from homology"/>
<evidence type="ECO:0000256" key="5">
    <source>
        <dbReference type="ARBA" id="ARBA00022912"/>
    </source>
</evidence>
<dbReference type="GO" id="GO:0008420">
    <property type="term" value="F:RNA polymerase II CTD heptapeptide repeat phosphatase activity"/>
    <property type="evidence" value="ECO:0007669"/>
    <property type="project" value="UniProtKB-ARBA"/>
</dbReference>
<sequence length="253" mass="28498">MDPRMARDPRLARLQSQASTPIPQDLSETPTPVANTTQISLATHQYQTNNQYSEQSHFLTYKSRPLFCVVCASNQNRSMEGHYVLAKAGFRVISSGTGSAVRLPGPSIDKPNVYNFGTPYNSIYEELQTKDPRLYTANGVLQMIDRNRRIKLAPERWQDSRTVADIVITCEERCYDIVCDDLLTRGGEFNRPVHIVNIEIKDNHEEALLAGRAILDLAAAIEGAEDIDEQFDKILEVQQTKHPHALLHAVGFY</sequence>
<evidence type="ECO:0000313" key="11">
    <source>
        <dbReference type="EMBL" id="KAJ4466500.1"/>
    </source>
</evidence>
<evidence type="ECO:0000256" key="3">
    <source>
        <dbReference type="ARBA" id="ARBA00022664"/>
    </source>
</evidence>
<evidence type="ECO:0000313" key="12">
    <source>
        <dbReference type="Proteomes" id="UP001150266"/>
    </source>
</evidence>
<dbReference type="FunFam" id="3.40.50.2300:FF:000182">
    <property type="entry name" value="RNA polymerase II subunit A"/>
    <property type="match status" value="1"/>
</dbReference>
<evidence type="ECO:0000256" key="6">
    <source>
        <dbReference type="ARBA" id="ARBA00023242"/>
    </source>
</evidence>
<evidence type="ECO:0000256" key="4">
    <source>
        <dbReference type="ARBA" id="ARBA00022801"/>
    </source>
</evidence>
<reference evidence="11" key="1">
    <citation type="submission" date="2022-08" db="EMBL/GenBank/DDBJ databases">
        <title>A Global Phylogenomic Analysis of the Shiitake Genus Lentinula.</title>
        <authorList>
            <consortium name="DOE Joint Genome Institute"/>
            <person name="Sierra-Patev S."/>
            <person name="Min B."/>
            <person name="Naranjo-Ortiz M."/>
            <person name="Looney B."/>
            <person name="Konkel Z."/>
            <person name="Slot J.C."/>
            <person name="Sakamoto Y."/>
            <person name="Steenwyk J.L."/>
            <person name="Rokas A."/>
            <person name="Carro J."/>
            <person name="Camarero S."/>
            <person name="Ferreira P."/>
            <person name="Molpeceres G."/>
            <person name="Ruiz-Duenas F.J."/>
            <person name="Serrano A."/>
            <person name="Henrissat B."/>
            <person name="Drula E."/>
            <person name="Hughes K.W."/>
            <person name="Mata J.L."/>
            <person name="Ishikawa N.K."/>
            <person name="Vargas-Isla R."/>
            <person name="Ushijima S."/>
            <person name="Smith C.A."/>
            <person name="Ahrendt S."/>
            <person name="Andreopoulos W."/>
            <person name="He G."/>
            <person name="Labutti K."/>
            <person name="Lipzen A."/>
            <person name="Ng V."/>
            <person name="Riley R."/>
            <person name="Sandor L."/>
            <person name="Barry K."/>
            <person name="Martinez A.T."/>
            <person name="Xiao Y."/>
            <person name="Gibbons J.G."/>
            <person name="Terashima K."/>
            <person name="Grigoriev I.V."/>
            <person name="Hibbett D.S."/>
        </authorList>
    </citation>
    <scope>NUCLEOTIDE SEQUENCE</scope>
    <source>
        <strain evidence="11">JLM2183</strain>
    </source>
</reference>
<comment type="caution">
    <text evidence="11">The sequence shown here is derived from an EMBL/GenBank/DDBJ whole genome shotgun (WGS) entry which is preliminary data.</text>
</comment>
<feature type="region of interest" description="Disordered" evidence="10">
    <location>
        <begin position="1"/>
        <end position="32"/>
    </location>
</feature>
<protein>
    <recommendedName>
        <fullName evidence="9">RNA polymerase II subunit A C-terminal domain phosphatase SSU72</fullName>
        <shortName evidence="9">CTD phosphatase SSU72</shortName>
        <ecNumber evidence="9">3.1.3.16</ecNumber>
    </recommendedName>
</protein>
<comment type="catalytic activity">
    <reaction evidence="7 9">
        <text>O-phospho-L-seryl-[protein] + H2O = L-seryl-[protein] + phosphate</text>
        <dbReference type="Rhea" id="RHEA:20629"/>
        <dbReference type="Rhea" id="RHEA-COMP:9863"/>
        <dbReference type="Rhea" id="RHEA-COMP:11604"/>
        <dbReference type="ChEBI" id="CHEBI:15377"/>
        <dbReference type="ChEBI" id="CHEBI:29999"/>
        <dbReference type="ChEBI" id="CHEBI:43474"/>
        <dbReference type="ChEBI" id="CHEBI:83421"/>
        <dbReference type="EC" id="3.1.3.16"/>
    </reaction>
</comment>
<keyword evidence="4 9" id="KW-0378">Hydrolase</keyword>
<dbReference type="OrthoDB" id="57957at2759"/>
<organism evidence="11 12">
    <name type="scientific">Lentinula aciculospora</name>
    <dbReference type="NCBI Taxonomy" id="153920"/>
    <lineage>
        <taxon>Eukaryota</taxon>
        <taxon>Fungi</taxon>
        <taxon>Dikarya</taxon>
        <taxon>Basidiomycota</taxon>
        <taxon>Agaricomycotina</taxon>
        <taxon>Agaricomycetes</taxon>
        <taxon>Agaricomycetidae</taxon>
        <taxon>Agaricales</taxon>
        <taxon>Marasmiineae</taxon>
        <taxon>Omphalotaceae</taxon>
        <taxon>Lentinula</taxon>
    </lineage>
</organism>
<comment type="function">
    <text evidence="9">Component of the cleavage and polyadenylation factor (CPF) complex, which plays a key role in polyadenylation-dependent pre-mRNA 3'-end formation and cooperates with cleavage factors including the CFIA complex and NAB4/CFIB. SSU72 is required for 3'-end formation of snoRNAs.</text>
</comment>
<dbReference type="GO" id="GO:0031124">
    <property type="term" value="P:mRNA 3'-end processing"/>
    <property type="evidence" value="ECO:0007669"/>
    <property type="project" value="UniProtKB-ARBA"/>
</dbReference>
<comment type="similarity">
    <text evidence="2 9">Belongs to the SSU72 phosphatase family.</text>
</comment>
<dbReference type="GO" id="GO:0005847">
    <property type="term" value="C:mRNA cleavage and polyadenylation specificity factor complex"/>
    <property type="evidence" value="ECO:0007669"/>
    <property type="project" value="UniProtKB-ARBA"/>
</dbReference>
<keyword evidence="3 9" id="KW-0507">mRNA processing</keyword>
<evidence type="ECO:0000256" key="2">
    <source>
        <dbReference type="ARBA" id="ARBA00008978"/>
    </source>
</evidence>
<evidence type="ECO:0000256" key="9">
    <source>
        <dbReference type="RuleBase" id="RU369031"/>
    </source>
</evidence>
<dbReference type="AlphaFoldDB" id="A0A9W9DF49"/>
<feature type="compositionally biased region" description="Polar residues" evidence="10">
    <location>
        <begin position="14"/>
        <end position="32"/>
    </location>
</feature>
<comment type="function">
    <text evidence="9">Processively dephosphorylates Ser-5 of the heptad repeats YSPTSPS in the C-terminal domain of the largest RNA polymerase II subunit (RPB1).</text>
</comment>
<feature type="compositionally biased region" description="Basic and acidic residues" evidence="10">
    <location>
        <begin position="1"/>
        <end position="11"/>
    </location>
</feature>
<dbReference type="EMBL" id="JAOTPV010000054">
    <property type="protein sequence ID" value="KAJ4466500.1"/>
    <property type="molecule type" value="Genomic_DNA"/>
</dbReference>
<evidence type="ECO:0000256" key="1">
    <source>
        <dbReference type="ARBA" id="ARBA00004123"/>
    </source>
</evidence>
<accession>A0A9W9DF49</accession>
<dbReference type="Proteomes" id="UP001150266">
    <property type="component" value="Unassembled WGS sequence"/>
</dbReference>
<dbReference type="FunFam" id="3.40.50.2300:FF:000039">
    <property type="entry name" value="RNA polymerase II subunit A C-terminal domain phosphatase"/>
    <property type="match status" value="1"/>
</dbReference>
<evidence type="ECO:0000256" key="8">
    <source>
        <dbReference type="ARBA" id="ARBA00048336"/>
    </source>
</evidence>
<keyword evidence="6 9" id="KW-0539">Nucleus</keyword>